<dbReference type="Gene3D" id="3.40.50.1820">
    <property type="entry name" value="alpha/beta hydrolase"/>
    <property type="match status" value="1"/>
</dbReference>
<dbReference type="InterPro" id="IPR000073">
    <property type="entry name" value="AB_hydrolase_1"/>
</dbReference>
<evidence type="ECO:0000259" key="1">
    <source>
        <dbReference type="Pfam" id="PF00561"/>
    </source>
</evidence>
<organism evidence="2 3">
    <name type="scientific">Chryseobacterium nakagawai</name>
    <dbReference type="NCBI Taxonomy" id="1241982"/>
    <lineage>
        <taxon>Bacteria</taxon>
        <taxon>Pseudomonadati</taxon>
        <taxon>Bacteroidota</taxon>
        <taxon>Flavobacteriia</taxon>
        <taxon>Flavobacteriales</taxon>
        <taxon>Weeksellaceae</taxon>
        <taxon>Chryseobacterium group</taxon>
        <taxon>Chryseobacterium</taxon>
    </lineage>
</organism>
<dbReference type="SUPFAM" id="SSF53474">
    <property type="entry name" value="alpha/beta-Hydrolases"/>
    <property type="match status" value="1"/>
</dbReference>
<dbReference type="GO" id="GO:0004806">
    <property type="term" value="F:triacylglycerol lipase activity"/>
    <property type="evidence" value="ECO:0007669"/>
    <property type="project" value="TreeGrafter"/>
</dbReference>
<dbReference type="KEGG" id="cnk:EG343_18265"/>
<accession>A0AAD0YNX0</accession>
<keyword evidence="2" id="KW-0378">Hydrolase</keyword>
<name>A0AAD0YNX0_CHRNA</name>
<proteinExistence type="predicted"/>
<evidence type="ECO:0000313" key="2">
    <source>
        <dbReference type="EMBL" id="AZA92410.1"/>
    </source>
</evidence>
<dbReference type="GO" id="GO:0046503">
    <property type="term" value="P:glycerolipid catabolic process"/>
    <property type="evidence" value="ECO:0007669"/>
    <property type="project" value="TreeGrafter"/>
</dbReference>
<reference evidence="2 3" key="1">
    <citation type="submission" date="2018-11" db="EMBL/GenBank/DDBJ databases">
        <title>Proposal to divide the Flavobacteriaceae and reorganize its genera based on Amino Acid Identity values calculated from whole genome sequences.</title>
        <authorList>
            <person name="Nicholson A.C."/>
            <person name="Gulvik C.A."/>
            <person name="Whitney A.M."/>
            <person name="Humrighouse B.W."/>
            <person name="Bell M."/>
            <person name="Holmes B."/>
            <person name="Steigerwalt A.G."/>
            <person name="Villarma A."/>
            <person name="Sheth M."/>
            <person name="Batra D."/>
            <person name="Pryor J."/>
            <person name="Bernardet J.-F."/>
            <person name="Hugo C."/>
            <person name="Kampfer P."/>
            <person name="Newman J."/>
            <person name="McQuiston J.R."/>
        </authorList>
    </citation>
    <scope>NUCLEOTIDE SEQUENCE [LARGE SCALE GENOMIC DNA]</scope>
    <source>
        <strain evidence="2 3">G0041</strain>
    </source>
</reference>
<dbReference type="PANTHER" id="PTHR43433">
    <property type="entry name" value="HYDROLASE, ALPHA/BETA FOLD FAMILY PROTEIN"/>
    <property type="match status" value="1"/>
</dbReference>
<dbReference type="Pfam" id="PF00561">
    <property type="entry name" value="Abhydrolase_1"/>
    <property type="match status" value="1"/>
</dbReference>
<dbReference type="AlphaFoldDB" id="A0AAD0YNX0"/>
<gene>
    <name evidence="2" type="ORF">EG343_18265</name>
</gene>
<dbReference type="Proteomes" id="UP000278288">
    <property type="component" value="Chromosome"/>
</dbReference>
<feature type="domain" description="AB hydrolase-1" evidence="1">
    <location>
        <begin position="24"/>
        <end position="278"/>
    </location>
</feature>
<protein>
    <submittedName>
        <fullName evidence="2">Alpha/beta hydrolase</fullName>
    </submittedName>
</protein>
<dbReference type="EMBL" id="CP033923">
    <property type="protein sequence ID" value="AZA92410.1"/>
    <property type="molecule type" value="Genomic_DNA"/>
</dbReference>
<evidence type="ECO:0000313" key="3">
    <source>
        <dbReference type="Proteomes" id="UP000278288"/>
    </source>
</evidence>
<dbReference type="RefSeq" id="WP_123859110.1">
    <property type="nucleotide sequence ID" value="NZ_CP033923.1"/>
</dbReference>
<sequence length="299" mass="33973">MNHSVRINGVDICYEILGAEHQQTIVLIAGLGSQMIRWDDSFCQLLVKQNFRVIRLDNRDSGMSIFPTEKELNFNGNHQEFFSNIKAENIPYSLMDMAKDVIGLLDYLQIDKAHFTGRSMGGIIAQLLGSYFPERVLSLTIIMSTSLNPALPPSDPEVMAMMMKPSSDPTLNKEDYIEEKLLFAKRISGNLYEWDESLEIKMIEEELNRSKTKYGIIRQLLAMATYQYDREVLKKIEAPTLVIHGTQDLIFHFDCGKDIADAIPNAKFLLMEGMGHSVPKELYQLICNQITILISKISA</sequence>
<keyword evidence="3" id="KW-1185">Reference proteome</keyword>
<dbReference type="PANTHER" id="PTHR43433:SF5">
    <property type="entry name" value="AB HYDROLASE-1 DOMAIN-CONTAINING PROTEIN"/>
    <property type="match status" value="1"/>
</dbReference>
<dbReference type="InterPro" id="IPR050471">
    <property type="entry name" value="AB_hydrolase"/>
</dbReference>
<dbReference type="InterPro" id="IPR029058">
    <property type="entry name" value="AB_hydrolase_fold"/>
</dbReference>